<dbReference type="Proteomes" id="UP000215355">
    <property type="component" value="Chromosome 1"/>
</dbReference>
<dbReference type="CDD" id="cd00754">
    <property type="entry name" value="Ubl_MoaD"/>
    <property type="match status" value="1"/>
</dbReference>
<dbReference type="GO" id="GO:1990133">
    <property type="term" value="C:molybdopterin adenylyltransferase complex"/>
    <property type="evidence" value="ECO:0007669"/>
    <property type="project" value="TreeGrafter"/>
</dbReference>
<dbReference type="Pfam" id="PF02597">
    <property type="entry name" value="ThiS"/>
    <property type="match status" value="1"/>
</dbReference>
<accession>A0AAJ4XAE0</accession>
<dbReference type="InterPro" id="IPR016155">
    <property type="entry name" value="Mopterin_synth/thiamin_S_b"/>
</dbReference>
<name>A0AAJ4XAE0_9SPHI</name>
<sequence length="80" mass="8668">MKITVLGFGIAKDIFGSSEIHLEVNEGLNVSDLRSVLEEGYPQLNKLKSYMLAIDEEYAEDSQIINSGNEIAVIPPVSGG</sequence>
<comment type="similarity">
    <text evidence="2">Belongs to the MoaD family.</text>
</comment>
<dbReference type="Gene3D" id="3.10.20.30">
    <property type="match status" value="1"/>
</dbReference>
<dbReference type="RefSeq" id="WP_093095305.1">
    <property type="nucleotide sequence ID" value="NZ_CP158798.1"/>
</dbReference>
<proteinExistence type="inferred from homology"/>
<evidence type="ECO:0000256" key="3">
    <source>
        <dbReference type="ARBA" id="ARBA00024247"/>
    </source>
</evidence>
<gene>
    <name evidence="4" type="primary">moaD</name>
    <name evidence="4" type="ORF">SAMEA4412673_01434</name>
</gene>
<dbReference type="SUPFAM" id="SSF54285">
    <property type="entry name" value="MoaD/ThiS"/>
    <property type="match status" value="1"/>
</dbReference>
<protein>
    <recommendedName>
        <fullName evidence="3">Molybdopterin synthase sulfur carrier subunit</fullName>
    </recommendedName>
</protein>
<keyword evidence="1" id="KW-0547">Nucleotide-binding</keyword>
<dbReference type="AlphaFoldDB" id="A0AAJ4XAE0"/>
<dbReference type="EMBL" id="LT906468">
    <property type="protein sequence ID" value="SNV47864.1"/>
    <property type="molecule type" value="Genomic_DNA"/>
</dbReference>
<dbReference type="InterPro" id="IPR044672">
    <property type="entry name" value="MOCS2A"/>
</dbReference>
<dbReference type="PANTHER" id="PTHR33359">
    <property type="entry name" value="MOLYBDOPTERIN SYNTHASE SULFUR CARRIER SUBUNIT"/>
    <property type="match status" value="1"/>
</dbReference>
<evidence type="ECO:0000256" key="2">
    <source>
        <dbReference type="ARBA" id="ARBA00024200"/>
    </source>
</evidence>
<evidence type="ECO:0000313" key="5">
    <source>
        <dbReference type="Proteomes" id="UP000215355"/>
    </source>
</evidence>
<dbReference type="InterPro" id="IPR012675">
    <property type="entry name" value="Beta-grasp_dom_sf"/>
</dbReference>
<reference evidence="4 5" key="1">
    <citation type="submission" date="2017-06" db="EMBL/GenBank/DDBJ databases">
        <authorList>
            <consortium name="Pathogen Informatics"/>
        </authorList>
    </citation>
    <scope>NUCLEOTIDE SEQUENCE [LARGE SCALE GENOMIC DNA]</scope>
    <source>
        <strain evidence="4 5">NCTC12149</strain>
    </source>
</reference>
<dbReference type="KEGG" id="smiz:4412673_01434"/>
<dbReference type="InterPro" id="IPR003749">
    <property type="entry name" value="ThiS/MoaD-like"/>
</dbReference>
<evidence type="ECO:0000313" key="4">
    <source>
        <dbReference type="EMBL" id="SNV47864.1"/>
    </source>
</evidence>
<dbReference type="PANTHER" id="PTHR33359:SF1">
    <property type="entry name" value="MOLYBDOPTERIN SYNTHASE SULFUR CARRIER SUBUNIT"/>
    <property type="match status" value="1"/>
</dbReference>
<evidence type="ECO:0000256" key="1">
    <source>
        <dbReference type="ARBA" id="ARBA00022741"/>
    </source>
</evidence>
<organism evidence="4 5">
    <name type="scientific">Sphingobacterium mizutaii</name>
    <dbReference type="NCBI Taxonomy" id="1010"/>
    <lineage>
        <taxon>Bacteria</taxon>
        <taxon>Pseudomonadati</taxon>
        <taxon>Bacteroidota</taxon>
        <taxon>Sphingobacteriia</taxon>
        <taxon>Sphingobacteriales</taxon>
        <taxon>Sphingobacteriaceae</taxon>
        <taxon>Sphingobacterium</taxon>
    </lineage>
</organism>
<dbReference type="GO" id="GO:0006777">
    <property type="term" value="P:Mo-molybdopterin cofactor biosynthetic process"/>
    <property type="evidence" value="ECO:0007669"/>
    <property type="project" value="InterPro"/>
</dbReference>
<dbReference type="GO" id="GO:0000166">
    <property type="term" value="F:nucleotide binding"/>
    <property type="evidence" value="ECO:0007669"/>
    <property type="project" value="UniProtKB-KW"/>
</dbReference>